<sequence>MPMDTCQPSFSDLSLPCFVQRMKGEPDLTMRGRDFSIIEFARFKGRLEANYDVFQQMGPIVDPFILPGYLFVFKKMSKGDVLAGVVALKDVPVEESIVMSFTVVLKDNDEHGELTGLAGEHPEYGYKMPPEPPYCAIMPLDLFTSQWENMDQILRALRGYALAWMVI</sequence>
<comment type="caution">
    <text evidence="1">The sequence shown here is derived from an EMBL/GenBank/DDBJ whole genome shotgun (WGS) entry which is preliminary data.</text>
</comment>
<evidence type="ECO:0000313" key="1">
    <source>
        <dbReference type="EMBL" id="PNC18845.1"/>
    </source>
</evidence>
<protein>
    <submittedName>
        <fullName evidence="1">Uncharacterized protein</fullName>
    </submittedName>
</protein>
<gene>
    <name evidence="1" type="ORF">CXU22_03355</name>
</gene>
<reference evidence="1 2" key="1">
    <citation type="journal article" date="2017" name="BMC Genomics">
        <title>Genome sequencing of 39 Akkermansia muciniphila isolates reveals its population structure, genomic and functional diverisity, and global distribution in mammalian gut microbiotas.</title>
        <authorList>
            <person name="Guo X."/>
            <person name="Li S."/>
            <person name="Zhang J."/>
            <person name="Wu F."/>
            <person name="Li X."/>
            <person name="Wu D."/>
            <person name="Zhang M."/>
            <person name="Ou Z."/>
            <person name="Jie Z."/>
            <person name="Yan Q."/>
            <person name="Li P."/>
            <person name="Yi J."/>
            <person name="Peng Y."/>
        </authorList>
    </citation>
    <scope>NUCLEOTIDE SEQUENCE [LARGE SCALE GENOMIC DNA]</scope>
    <source>
        <strain evidence="1 2">GP24</strain>
    </source>
</reference>
<evidence type="ECO:0000313" key="2">
    <source>
        <dbReference type="Proteomes" id="UP000236000"/>
    </source>
</evidence>
<name>A0A2N8HF37_9BACT</name>
<accession>A0A2N8HF37</accession>
<dbReference type="AlphaFoldDB" id="A0A2N8HF37"/>
<dbReference type="EMBL" id="PJKA01000006">
    <property type="protein sequence ID" value="PNC18845.1"/>
    <property type="molecule type" value="Genomic_DNA"/>
</dbReference>
<dbReference type="Proteomes" id="UP000236000">
    <property type="component" value="Unassembled WGS sequence"/>
</dbReference>
<organism evidence="1 2">
    <name type="scientific">Akkermansia muciniphila</name>
    <dbReference type="NCBI Taxonomy" id="239935"/>
    <lineage>
        <taxon>Bacteria</taxon>
        <taxon>Pseudomonadati</taxon>
        <taxon>Verrucomicrobiota</taxon>
        <taxon>Verrucomicrobiia</taxon>
        <taxon>Verrucomicrobiales</taxon>
        <taxon>Akkermansiaceae</taxon>
        <taxon>Akkermansia</taxon>
    </lineage>
</organism>
<proteinExistence type="predicted"/>
<dbReference type="RefSeq" id="WP_102712548.1">
    <property type="nucleotide sequence ID" value="NZ_PJKA01000006.1"/>
</dbReference>